<accession>A0A2M7T5Z2</accession>
<dbReference type="InterPro" id="IPR038461">
    <property type="entry name" value="Schlafen_AlbA_2_dom_sf"/>
</dbReference>
<dbReference type="InterPro" id="IPR038475">
    <property type="entry name" value="RecG_C_sf"/>
</dbReference>
<dbReference type="EMBL" id="PFNG01000224">
    <property type="protein sequence ID" value="PIZ35839.1"/>
    <property type="molecule type" value="Genomic_DNA"/>
</dbReference>
<proteinExistence type="predicted"/>
<dbReference type="PANTHER" id="PTHR30595:SF6">
    <property type="entry name" value="SCHLAFEN ALBA-2 DOMAIN-CONTAINING PROTEIN"/>
    <property type="match status" value="1"/>
</dbReference>
<dbReference type="PANTHER" id="PTHR30595">
    <property type="entry name" value="GLPR-RELATED TRANSCRIPTIONAL REPRESSOR"/>
    <property type="match status" value="1"/>
</dbReference>
<gene>
    <name evidence="2" type="ORF">COY37_09635</name>
</gene>
<dbReference type="InterPro" id="IPR036388">
    <property type="entry name" value="WH-like_DNA-bd_sf"/>
</dbReference>
<evidence type="ECO:0000313" key="2">
    <source>
        <dbReference type="EMBL" id="PIZ35839.1"/>
    </source>
</evidence>
<protein>
    <recommendedName>
        <fullName evidence="1">Schlafen AlbA-2 domain-containing protein</fullName>
    </recommendedName>
</protein>
<sequence>MDEKDLFKVLKEGESQGVEFKRSFAEIDRAIHVLVSFVNASGGIVIFGVGDDGSLIGIDSGKNNIERISNKIIANTDPAIYPEIKLLTVDGKKLLVVKVGKGSSKPYLAFGKPYKRVGKNTVQMEREEFRSLLLEDRVSFDLLPVKNAGLDDIDGEKVDWFLKRRAEIRNQSLPKSNLEQILINLHAISSDLIPTWSGLLFFGKEPQHFLPRSQVKIARFKGTARTEFIDEARLKGTLPAMLADAEKFIRRNTRKAQKVVSFKAKTTYEYPYQALREAIVNALVHRDYEQEGSIQIMIYDDRVEILSPGGPPKGLDINQLEGVHQPRNEILCERFHDIDEMEEYGTGITKMKNWMKSHGLKEPKLEEKAKHFLITFYGPGEHILDLIPEEGETDLKALGFNERQIKALELMVNEGLLLSNQEYRRVFDVSRRTATRELAELAGKTNLIILRGSGRGAHYSSRS</sequence>
<dbReference type="InterPro" id="IPR007421">
    <property type="entry name" value="Schlafen_AlbA_2_dom"/>
</dbReference>
<evidence type="ECO:0000313" key="3">
    <source>
        <dbReference type="Proteomes" id="UP000230956"/>
    </source>
</evidence>
<dbReference type="Gene3D" id="3.30.565.60">
    <property type="match status" value="1"/>
</dbReference>
<dbReference type="Pfam" id="PF04326">
    <property type="entry name" value="SLFN_AlbA_2"/>
    <property type="match status" value="1"/>
</dbReference>
<feature type="domain" description="Schlafen AlbA-2" evidence="1">
    <location>
        <begin position="14"/>
        <end position="124"/>
    </location>
</feature>
<dbReference type="RefSeq" id="WP_286677894.1">
    <property type="nucleotide sequence ID" value="NZ_MNXI01000044.1"/>
</dbReference>
<comment type="caution">
    <text evidence="2">The sequence shown here is derived from an EMBL/GenBank/DDBJ whole genome shotgun (WGS) entry which is preliminary data.</text>
</comment>
<evidence type="ECO:0000259" key="1">
    <source>
        <dbReference type="Pfam" id="PF04326"/>
    </source>
</evidence>
<organism evidence="2 3">
    <name type="scientific">Candidatus Aquicultor secundus</name>
    <dbReference type="NCBI Taxonomy" id="1973895"/>
    <lineage>
        <taxon>Bacteria</taxon>
        <taxon>Bacillati</taxon>
        <taxon>Actinomycetota</taxon>
        <taxon>Candidatus Aquicultoria</taxon>
        <taxon>Candidatus Aquicultorales</taxon>
        <taxon>Candidatus Aquicultoraceae</taxon>
        <taxon>Candidatus Aquicultor</taxon>
    </lineage>
</organism>
<dbReference type="Pfam" id="PF13749">
    <property type="entry name" value="HATPase_c_4"/>
    <property type="match status" value="1"/>
</dbReference>
<reference evidence="3" key="1">
    <citation type="submission" date="2017-09" db="EMBL/GenBank/DDBJ databases">
        <title>Depth-based differentiation of microbial function through sediment-hosted aquifers and enrichment of novel symbionts in the deep terrestrial subsurface.</title>
        <authorList>
            <person name="Probst A.J."/>
            <person name="Ladd B."/>
            <person name="Jarett J.K."/>
            <person name="Geller-Mcgrath D.E."/>
            <person name="Sieber C.M.K."/>
            <person name="Emerson J.B."/>
            <person name="Anantharaman K."/>
            <person name="Thomas B.C."/>
            <person name="Malmstrom R."/>
            <person name="Stieglmeier M."/>
            <person name="Klingl A."/>
            <person name="Woyke T."/>
            <person name="Ryan C.M."/>
            <person name="Banfield J.F."/>
        </authorList>
    </citation>
    <scope>NUCLEOTIDE SEQUENCE [LARGE SCALE GENOMIC DNA]</scope>
</reference>
<name>A0A2M7T5Z2_9ACTN</name>
<dbReference type="Gene3D" id="1.10.10.10">
    <property type="entry name" value="Winged helix-like DNA-binding domain superfamily/Winged helix DNA-binding domain"/>
    <property type="match status" value="1"/>
</dbReference>
<dbReference type="AlphaFoldDB" id="A0A2M7T5Z2"/>
<dbReference type="Gene3D" id="3.30.950.30">
    <property type="entry name" value="Schlafen, AAA domain"/>
    <property type="match status" value="1"/>
</dbReference>
<dbReference type="Proteomes" id="UP000230956">
    <property type="component" value="Unassembled WGS sequence"/>
</dbReference>